<dbReference type="AlphaFoldDB" id="N6W1V4"/>
<organism evidence="2 3">
    <name type="scientific">Marinobacter nanhaiticus D15-8W</name>
    <dbReference type="NCBI Taxonomy" id="626887"/>
    <lineage>
        <taxon>Bacteria</taxon>
        <taxon>Pseudomonadati</taxon>
        <taxon>Pseudomonadota</taxon>
        <taxon>Gammaproteobacteria</taxon>
        <taxon>Pseudomonadales</taxon>
        <taxon>Marinobacteraceae</taxon>
        <taxon>Marinobacter</taxon>
    </lineage>
</organism>
<dbReference type="Pfam" id="PF07238">
    <property type="entry name" value="PilZ"/>
    <property type="match status" value="1"/>
</dbReference>
<dbReference type="HOGENOM" id="CLU_1989992_0_0_6"/>
<dbReference type="PATRIC" id="fig|626887.3.peg.4382"/>
<reference evidence="2 3" key="1">
    <citation type="journal article" date="2013" name="Genome Announc.">
        <title>Genome Sequence of the Polycyclic Aromatic Hydrocarbon-Degrading Bacterium Strain Marinobacter nanhaiticus D15-8WT.</title>
        <authorList>
            <person name="Cui Z."/>
            <person name="Gao W."/>
            <person name="Li Q."/>
            <person name="Xu G."/>
            <person name="Zheng L."/>
        </authorList>
    </citation>
    <scope>NUCLEOTIDE SEQUENCE [LARGE SCALE GENOMIC DNA]</scope>
    <source>
        <strain evidence="2 3">D15-8W</strain>
    </source>
</reference>
<sequence length="125" mass="14511">MRERRRRERLPFIQMDARVKVRKGLFSKKWLEVQVMDFSRLGMAIVSDEEFKEGDKLQFSLRLNTEVGDITVEQAEALVRNSRVADDGTIYGLEFEESQKASVGDSLGRIENVLTRFKAVTDRIR</sequence>
<dbReference type="Proteomes" id="UP000013165">
    <property type="component" value="Unassembled WGS sequence"/>
</dbReference>
<evidence type="ECO:0000313" key="3">
    <source>
        <dbReference type="Proteomes" id="UP000013165"/>
    </source>
</evidence>
<evidence type="ECO:0000313" key="2">
    <source>
        <dbReference type="EMBL" id="ENO14089.1"/>
    </source>
</evidence>
<dbReference type="OrthoDB" id="6196119at2"/>
<dbReference type="eggNOG" id="ENOG502ZQK9">
    <property type="taxonomic scope" value="Bacteria"/>
</dbReference>
<dbReference type="GO" id="GO:0035438">
    <property type="term" value="F:cyclic-di-GMP binding"/>
    <property type="evidence" value="ECO:0007669"/>
    <property type="project" value="InterPro"/>
</dbReference>
<evidence type="ECO:0000259" key="1">
    <source>
        <dbReference type="Pfam" id="PF07238"/>
    </source>
</evidence>
<name>N6W1V4_9GAMM</name>
<accession>N6W1V4</accession>
<dbReference type="EMBL" id="APLQ01000014">
    <property type="protein sequence ID" value="ENO14089.1"/>
    <property type="molecule type" value="Genomic_DNA"/>
</dbReference>
<dbReference type="STRING" id="626887.J057_21885"/>
<dbReference type="SUPFAM" id="SSF141371">
    <property type="entry name" value="PilZ domain-like"/>
    <property type="match status" value="1"/>
</dbReference>
<feature type="domain" description="PilZ" evidence="1">
    <location>
        <begin position="3"/>
        <end position="101"/>
    </location>
</feature>
<keyword evidence="3" id="KW-1185">Reference proteome</keyword>
<dbReference type="Gene3D" id="2.40.10.220">
    <property type="entry name" value="predicted glycosyltransferase like domains"/>
    <property type="match status" value="1"/>
</dbReference>
<dbReference type="RefSeq" id="WP_004582309.1">
    <property type="nucleotide sequence ID" value="NZ_AP028878.1"/>
</dbReference>
<gene>
    <name evidence="2" type="ORF">J057_21885</name>
</gene>
<comment type="caution">
    <text evidence="2">The sequence shown here is derived from an EMBL/GenBank/DDBJ whole genome shotgun (WGS) entry which is preliminary data.</text>
</comment>
<dbReference type="InterPro" id="IPR009875">
    <property type="entry name" value="PilZ_domain"/>
</dbReference>
<protein>
    <submittedName>
        <fullName evidence="2">PilZ domain-containing protein</fullName>
    </submittedName>
</protein>
<proteinExistence type="predicted"/>